<dbReference type="InterPro" id="IPR015720">
    <property type="entry name" value="Emp24-like"/>
</dbReference>
<dbReference type="GO" id="GO:0016020">
    <property type="term" value="C:membrane"/>
    <property type="evidence" value="ECO:0007669"/>
    <property type="project" value="UniProtKB-SubCell"/>
</dbReference>
<name>A0A7S3D8Z3_9EUKA</name>
<feature type="chain" id="PRO_5031378496" description="GOLD domain-containing protein" evidence="9">
    <location>
        <begin position="19"/>
        <end position="206"/>
    </location>
</feature>
<evidence type="ECO:0000256" key="6">
    <source>
        <dbReference type="ARBA" id="ARBA00023136"/>
    </source>
</evidence>
<feature type="domain" description="GOLD" evidence="10">
    <location>
        <begin position="28"/>
        <end position="116"/>
    </location>
</feature>
<keyword evidence="4 9" id="KW-0732">Signal</keyword>
<evidence type="ECO:0000313" key="11">
    <source>
        <dbReference type="EMBL" id="CAE0249914.1"/>
    </source>
</evidence>
<dbReference type="InterPro" id="IPR009038">
    <property type="entry name" value="GOLD_dom"/>
</dbReference>
<evidence type="ECO:0000256" key="1">
    <source>
        <dbReference type="ARBA" id="ARBA00004479"/>
    </source>
</evidence>
<evidence type="ECO:0000259" key="10">
    <source>
        <dbReference type="PROSITE" id="PS50866"/>
    </source>
</evidence>
<dbReference type="PROSITE" id="PS50866">
    <property type="entry name" value="GOLD"/>
    <property type="match status" value="1"/>
</dbReference>
<evidence type="ECO:0000256" key="7">
    <source>
        <dbReference type="RuleBase" id="RU003827"/>
    </source>
</evidence>
<comment type="similarity">
    <text evidence="2 7">Belongs to the EMP24/GP25L family.</text>
</comment>
<protein>
    <recommendedName>
        <fullName evidence="10">GOLD domain-containing protein</fullName>
    </recommendedName>
</protein>
<evidence type="ECO:0000256" key="3">
    <source>
        <dbReference type="ARBA" id="ARBA00022692"/>
    </source>
</evidence>
<evidence type="ECO:0000256" key="8">
    <source>
        <dbReference type="SAM" id="Phobius"/>
    </source>
</evidence>
<feature type="signal peptide" evidence="9">
    <location>
        <begin position="1"/>
        <end position="18"/>
    </location>
</feature>
<dbReference type="SMART" id="SM01190">
    <property type="entry name" value="EMP24_GP25L"/>
    <property type="match status" value="1"/>
</dbReference>
<dbReference type="AlphaFoldDB" id="A0A7S3D8Z3"/>
<evidence type="ECO:0000256" key="4">
    <source>
        <dbReference type="ARBA" id="ARBA00022729"/>
    </source>
</evidence>
<keyword evidence="5 8" id="KW-1133">Transmembrane helix</keyword>
<proteinExistence type="inferred from homology"/>
<accession>A0A7S3D8Z3</accession>
<evidence type="ECO:0000256" key="2">
    <source>
        <dbReference type="ARBA" id="ARBA00007104"/>
    </source>
</evidence>
<reference evidence="11" key="1">
    <citation type="submission" date="2021-01" db="EMBL/GenBank/DDBJ databases">
        <authorList>
            <person name="Corre E."/>
            <person name="Pelletier E."/>
            <person name="Niang G."/>
            <person name="Scheremetjew M."/>
            <person name="Finn R."/>
            <person name="Kale V."/>
            <person name="Holt S."/>
            <person name="Cochrane G."/>
            <person name="Meng A."/>
            <person name="Brown T."/>
            <person name="Cohen L."/>
        </authorList>
    </citation>
    <scope>NUCLEOTIDE SEQUENCE</scope>
    <source>
        <strain evidence="11">NIES-2562</strain>
    </source>
</reference>
<gene>
    <name evidence="11" type="ORF">PBIL07802_LOCUS12114</name>
</gene>
<keyword evidence="6 8" id="KW-0472">Membrane</keyword>
<keyword evidence="3 7" id="KW-0812">Transmembrane</keyword>
<comment type="subcellular location">
    <subcellularLocation>
        <location evidence="1 7">Membrane</location>
        <topology evidence="1 7">Single-pass type I membrane protein</topology>
    </subcellularLocation>
</comment>
<feature type="transmembrane region" description="Helical" evidence="8">
    <location>
        <begin position="174"/>
        <end position="196"/>
    </location>
</feature>
<evidence type="ECO:0000256" key="9">
    <source>
        <dbReference type="SAM" id="SignalP"/>
    </source>
</evidence>
<organism evidence="11">
    <name type="scientific">Palpitomonas bilix</name>
    <dbReference type="NCBI Taxonomy" id="652834"/>
    <lineage>
        <taxon>Eukaryota</taxon>
        <taxon>Eukaryota incertae sedis</taxon>
    </lineage>
</organism>
<dbReference type="EMBL" id="HBIB01018659">
    <property type="protein sequence ID" value="CAE0249914.1"/>
    <property type="molecule type" value="Transcribed_RNA"/>
</dbReference>
<dbReference type="PANTHER" id="PTHR22811">
    <property type="entry name" value="TRANSMEMBRANE EMP24 DOMAIN-CONTAINING PROTEIN"/>
    <property type="match status" value="1"/>
</dbReference>
<dbReference type="Pfam" id="PF01105">
    <property type="entry name" value="EMP24_GP25L"/>
    <property type="match status" value="1"/>
</dbReference>
<evidence type="ECO:0000256" key="5">
    <source>
        <dbReference type="ARBA" id="ARBA00022989"/>
    </source>
</evidence>
<sequence length="206" mass="23055">MKVALLVAAAIFFSHASAMYILANPRESNCVYEDHSLDTLVKGEFKSTKEPAGVMLSIEVLSPSGHKMYSKKDVQTGKFSYTTVEEGTHSICFITSTKHPVVGTTQKKRIYFTIAAGAAANDYKELAKVEHLDPVAVELRRMEDSLAELLNDVTEMKVREMRHRDTNESTNTRVVVFSLFSMSVMIGVGVWQVMYLKSYFKAKKLA</sequence>